<protein>
    <submittedName>
        <fullName evidence="1">Uncharacterized protein</fullName>
    </submittedName>
</protein>
<gene>
    <name evidence="1" type="ORF">H8E19_10825</name>
</gene>
<reference evidence="1 2" key="1">
    <citation type="submission" date="2020-08" db="EMBL/GenBank/DDBJ databases">
        <title>Bridging the membrane lipid divide: bacteria of the FCB group superphylum have the potential to synthesize archaeal ether lipids.</title>
        <authorList>
            <person name="Villanueva L."/>
            <person name="Von Meijenfeldt F.A.B."/>
            <person name="Westbye A.B."/>
            <person name="Yadav S."/>
            <person name="Hopmans E.C."/>
            <person name="Dutilh B.E."/>
            <person name="Sinninghe Damste J.S."/>
        </authorList>
    </citation>
    <scope>NUCLEOTIDE SEQUENCE [LARGE SCALE GENOMIC DNA]</scope>
    <source>
        <strain evidence="1">NIOZ-UU27</strain>
    </source>
</reference>
<sequence>MKHLNLRGFPMALLLMMVGIFMLKGCDSGEKAVDKVTGNQDVKQYHKLKKDIEKIADQQAKRYNEISDENNREGEEKR</sequence>
<comment type="caution">
    <text evidence="1">The sequence shown here is derived from an EMBL/GenBank/DDBJ whole genome shotgun (WGS) entry which is preliminary data.</text>
</comment>
<evidence type="ECO:0000313" key="1">
    <source>
        <dbReference type="EMBL" id="MBC8177886.1"/>
    </source>
</evidence>
<dbReference type="AlphaFoldDB" id="A0A8J6N1A6"/>
<evidence type="ECO:0000313" key="2">
    <source>
        <dbReference type="Proteomes" id="UP000650524"/>
    </source>
</evidence>
<accession>A0A8J6N1A6</accession>
<dbReference type="Proteomes" id="UP000650524">
    <property type="component" value="Unassembled WGS sequence"/>
</dbReference>
<proteinExistence type="predicted"/>
<dbReference type="EMBL" id="JACNJD010000242">
    <property type="protein sequence ID" value="MBC8177886.1"/>
    <property type="molecule type" value="Genomic_DNA"/>
</dbReference>
<organism evidence="1 2">
    <name type="scientific">Candidatus Desulfacyla euxinica</name>
    <dbReference type="NCBI Taxonomy" id="2841693"/>
    <lineage>
        <taxon>Bacteria</taxon>
        <taxon>Deltaproteobacteria</taxon>
        <taxon>Candidatus Desulfacyla</taxon>
    </lineage>
</organism>
<name>A0A8J6N1A6_9DELT</name>